<sequence length="180" mass="18746">MRPAGPAAQARPARFSPARRLLCEAGGMARLLIVHHTPSPATQVLLEAVLEGARTDEIEGVEVVTRPALAATAVDVLAADGVVLGTPANIGYMSGALKHFFDGVYYPCLTDTAGLPYALYVHGNDDTAGAVRAVEAIAKGMSWHRHRPPVSVTGAPDAAAREACWELGALSALATLERVG</sequence>
<dbReference type="EMBL" id="FUWS01000017">
    <property type="protein sequence ID" value="SKA37473.1"/>
    <property type="molecule type" value="Genomic_DNA"/>
</dbReference>
<proteinExistence type="predicted"/>
<gene>
    <name evidence="1" type="ORF">SAMN02745673_04716</name>
</gene>
<protein>
    <submittedName>
        <fullName evidence="1">Multimeric flavodoxin WrbA</fullName>
    </submittedName>
</protein>
<evidence type="ECO:0000313" key="1">
    <source>
        <dbReference type="EMBL" id="SKA37473.1"/>
    </source>
</evidence>
<dbReference type="AlphaFoldDB" id="A0A1T4TAP5"/>
<name>A0A1T4TAP5_9ACTN</name>
<dbReference type="InterPro" id="IPR029039">
    <property type="entry name" value="Flavoprotein-like_sf"/>
</dbReference>
<organism evidence="1 2">
    <name type="scientific">Marinactinospora thermotolerans DSM 45154</name>
    <dbReference type="NCBI Taxonomy" id="1122192"/>
    <lineage>
        <taxon>Bacteria</taxon>
        <taxon>Bacillati</taxon>
        <taxon>Actinomycetota</taxon>
        <taxon>Actinomycetes</taxon>
        <taxon>Streptosporangiales</taxon>
        <taxon>Nocardiopsidaceae</taxon>
        <taxon>Marinactinospora</taxon>
    </lineage>
</organism>
<dbReference type="STRING" id="1122192.SAMN02745673_04716"/>
<evidence type="ECO:0000313" key="2">
    <source>
        <dbReference type="Proteomes" id="UP000190637"/>
    </source>
</evidence>
<keyword evidence="2" id="KW-1185">Reference proteome</keyword>
<dbReference type="Gene3D" id="3.40.50.360">
    <property type="match status" value="1"/>
</dbReference>
<accession>A0A1T4TAP5</accession>
<dbReference type="SUPFAM" id="SSF52218">
    <property type="entry name" value="Flavoproteins"/>
    <property type="match status" value="1"/>
</dbReference>
<dbReference type="Proteomes" id="UP000190637">
    <property type="component" value="Unassembled WGS sequence"/>
</dbReference>
<reference evidence="1 2" key="1">
    <citation type="submission" date="2017-02" db="EMBL/GenBank/DDBJ databases">
        <authorList>
            <person name="Peterson S.W."/>
        </authorList>
    </citation>
    <scope>NUCLEOTIDE SEQUENCE [LARGE SCALE GENOMIC DNA]</scope>
    <source>
        <strain evidence="1 2">DSM 45154</strain>
    </source>
</reference>